<name>A0A2S2PLR6_SCHGA</name>
<dbReference type="EMBL" id="GGMR01017770">
    <property type="protein sequence ID" value="MBY30389.1"/>
    <property type="molecule type" value="Transcribed_RNA"/>
</dbReference>
<gene>
    <name evidence="2" type="ORF">g.77609</name>
</gene>
<organism evidence="2">
    <name type="scientific">Schizaphis graminum</name>
    <name type="common">Green bug aphid</name>
    <dbReference type="NCBI Taxonomy" id="13262"/>
    <lineage>
        <taxon>Eukaryota</taxon>
        <taxon>Metazoa</taxon>
        <taxon>Ecdysozoa</taxon>
        <taxon>Arthropoda</taxon>
        <taxon>Hexapoda</taxon>
        <taxon>Insecta</taxon>
        <taxon>Pterygota</taxon>
        <taxon>Neoptera</taxon>
        <taxon>Paraneoptera</taxon>
        <taxon>Hemiptera</taxon>
        <taxon>Sternorrhyncha</taxon>
        <taxon>Aphidomorpha</taxon>
        <taxon>Aphidoidea</taxon>
        <taxon>Aphididae</taxon>
        <taxon>Aphidini</taxon>
        <taxon>Schizaphis</taxon>
    </lineage>
</organism>
<feature type="coiled-coil region" evidence="1">
    <location>
        <begin position="357"/>
        <end position="459"/>
    </location>
</feature>
<dbReference type="AlphaFoldDB" id="A0A2S2PLR6"/>
<evidence type="ECO:0000313" key="2">
    <source>
        <dbReference type="EMBL" id="MBY30389.1"/>
    </source>
</evidence>
<evidence type="ECO:0000256" key="1">
    <source>
        <dbReference type="SAM" id="Coils"/>
    </source>
</evidence>
<sequence length="468" mass="53415">MSKQLCPIVFGPIDANSIHTTNNKRKKLSLSKELLREITQFKRMLITRKENYEINFLDPVNGEQLKLMCTDTVCTGRVLHSGVRTLQKAIARERSHRWEYVDGLTRYMRELDQLDGAKGELLDGLERMRAGVDDTVNELRVDVERAHDEYEERKRRFFRFSDSAEGVGPQEPAAKEVAADRFRSLCEDTATGAVSVPGRSDGCSWPDDIDDDDCCDGRNDEDEDDDDDAAATTALTIFRRLRKDAVARGGDACRSRTDELLTLWRAVKSVSEYNRTLETAARALEEQTETLQTSLSDAVAVCTALDADQSVNKCRSVVLDDFCAVAEQITAQQIRNLEFGRMLAVDERQIGEELHKIGQLKAKISKKKEKKQKLLQQTDSVKSQLEAYKNRYEDLKRKRAFLDENLSAMKHSPSKLANQFEQQGFGQRVKHLELLKHQYNQLTNKREALKLKIQSQKQVVKTPRRINE</sequence>
<protein>
    <submittedName>
        <fullName evidence="2">Uncharacterized protein</fullName>
    </submittedName>
</protein>
<proteinExistence type="predicted"/>
<reference evidence="2" key="1">
    <citation type="submission" date="2018-04" db="EMBL/GenBank/DDBJ databases">
        <title>Transcriptome of Schizaphis graminum biotype I.</title>
        <authorList>
            <person name="Scully E.D."/>
            <person name="Geib S.M."/>
            <person name="Palmer N.A."/>
            <person name="Koch K."/>
            <person name="Bradshaw J."/>
            <person name="Heng-Moss T."/>
            <person name="Sarath G."/>
        </authorList>
    </citation>
    <scope>NUCLEOTIDE SEQUENCE</scope>
</reference>
<keyword evidence="1" id="KW-0175">Coiled coil</keyword>
<accession>A0A2S2PLR6</accession>